<evidence type="ECO:0000313" key="3">
    <source>
        <dbReference type="Proteomes" id="UP000321248"/>
    </source>
</evidence>
<gene>
    <name evidence="2" type="ORF">FU658_00120</name>
</gene>
<reference evidence="2 3" key="1">
    <citation type="submission" date="2019-08" db="EMBL/GenBank/DDBJ databases">
        <authorList>
            <person name="Karlyshev A.V."/>
        </authorList>
    </citation>
    <scope>NUCLEOTIDE SEQUENCE [LARGE SCALE GENOMIC DNA]</scope>
    <source>
        <strain evidence="2 3">Alg18-2.2</strain>
    </source>
</reference>
<dbReference type="InterPro" id="IPR014710">
    <property type="entry name" value="RmlC-like_jellyroll"/>
</dbReference>
<dbReference type="Proteomes" id="UP000321248">
    <property type="component" value="Unassembled WGS sequence"/>
</dbReference>
<dbReference type="CDD" id="cd20292">
    <property type="entry name" value="cupin_QdtA-like"/>
    <property type="match status" value="1"/>
</dbReference>
<accession>A0A5C8KUJ1</accession>
<keyword evidence="3" id="KW-1185">Reference proteome</keyword>
<dbReference type="RefSeq" id="WP_147890256.1">
    <property type="nucleotide sequence ID" value="NZ_VRTS01000001.1"/>
</dbReference>
<dbReference type="AlphaFoldDB" id="A0A5C8KUJ1"/>
<proteinExistence type="predicted"/>
<evidence type="ECO:0000313" key="2">
    <source>
        <dbReference type="EMBL" id="TXK65584.1"/>
    </source>
</evidence>
<name>A0A5C8KUJ1_9GAMM</name>
<dbReference type="SUPFAM" id="SSF51182">
    <property type="entry name" value="RmlC-like cupins"/>
    <property type="match status" value="1"/>
</dbReference>
<dbReference type="InterPro" id="IPR011051">
    <property type="entry name" value="RmlC_Cupin_sf"/>
</dbReference>
<dbReference type="OrthoDB" id="9800846at2"/>
<sequence>MNNEFQLIELPNVIDERGNLTVGEFQRQIPFAVARYFIVYQVPLVERRGEHAHRECHQFLVCVRGRISVIGDDGQRQEEFVLDRPNVGFYMPPMTWGTQYKYSPDAVLLVFASHYYDANDYIRDYSEFLQLVGAKP</sequence>
<comment type="caution">
    <text evidence="2">The sequence shown here is derived from an EMBL/GenBank/DDBJ whole genome shotgun (WGS) entry which is preliminary data.</text>
</comment>
<dbReference type="InterPro" id="IPR008894">
    <property type="entry name" value="QdtA_cupin_dom"/>
</dbReference>
<protein>
    <submittedName>
        <fullName evidence="2">WxcM-like domain-containing protein</fullName>
    </submittedName>
</protein>
<organism evidence="2 3">
    <name type="scientific">Alkalisalibacterium limincola</name>
    <dbReference type="NCBI Taxonomy" id="2699169"/>
    <lineage>
        <taxon>Bacteria</taxon>
        <taxon>Pseudomonadati</taxon>
        <taxon>Pseudomonadota</taxon>
        <taxon>Gammaproteobacteria</taxon>
        <taxon>Lysobacterales</taxon>
        <taxon>Lysobacteraceae</taxon>
        <taxon>Alkalisalibacterium</taxon>
    </lineage>
</organism>
<feature type="domain" description="Sugar 3,4-ketoisomerase QdtA cupin" evidence="1">
    <location>
        <begin position="4"/>
        <end position="132"/>
    </location>
</feature>
<dbReference type="EMBL" id="VRTS01000001">
    <property type="protein sequence ID" value="TXK65584.1"/>
    <property type="molecule type" value="Genomic_DNA"/>
</dbReference>
<evidence type="ECO:0000259" key="1">
    <source>
        <dbReference type="Pfam" id="PF05523"/>
    </source>
</evidence>
<dbReference type="Gene3D" id="2.60.120.10">
    <property type="entry name" value="Jelly Rolls"/>
    <property type="match status" value="1"/>
</dbReference>
<dbReference type="Pfam" id="PF05523">
    <property type="entry name" value="FdtA"/>
    <property type="match status" value="1"/>
</dbReference>